<dbReference type="EMBL" id="CAJPIZ010003770">
    <property type="protein sequence ID" value="CAG2106778.1"/>
    <property type="molecule type" value="Genomic_DNA"/>
</dbReference>
<reference evidence="10" key="1">
    <citation type="submission" date="2020-11" db="EMBL/GenBank/DDBJ databases">
        <authorList>
            <person name="Tran Van P."/>
        </authorList>
    </citation>
    <scope>NUCLEOTIDE SEQUENCE</scope>
</reference>
<dbReference type="Pfam" id="PF02696">
    <property type="entry name" value="SelO"/>
    <property type="match status" value="1"/>
</dbReference>
<gene>
    <name evidence="10" type="ORF">OSB1V03_LOCUS6781</name>
</gene>
<evidence type="ECO:0000313" key="11">
    <source>
        <dbReference type="Proteomes" id="UP000759131"/>
    </source>
</evidence>
<comment type="cofactor">
    <cofactor evidence="1">
        <name>Mg(2+)</name>
        <dbReference type="ChEBI" id="CHEBI:18420"/>
    </cofactor>
</comment>
<evidence type="ECO:0000256" key="7">
    <source>
        <dbReference type="ARBA" id="ARBA00022840"/>
    </source>
</evidence>
<name>A0A7R9KQX6_9ACAR</name>
<evidence type="ECO:0000256" key="2">
    <source>
        <dbReference type="ARBA" id="ARBA00009747"/>
    </source>
</evidence>
<dbReference type="AlphaFoldDB" id="A0A7R9KQX6"/>
<evidence type="ECO:0000256" key="1">
    <source>
        <dbReference type="ARBA" id="ARBA00001946"/>
    </source>
</evidence>
<proteinExistence type="inferred from homology"/>
<accession>A0A7R9KQX6</accession>
<comment type="similarity">
    <text evidence="2">Belongs to the SELO family.</text>
</comment>
<keyword evidence="5" id="KW-0479">Metal-binding</keyword>
<dbReference type="GO" id="GO:0016779">
    <property type="term" value="F:nucleotidyltransferase activity"/>
    <property type="evidence" value="ECO:0007669"/>
    <property type="project" value="UniProtKB-KW"/>
</dbReference>
<evidence type="ECO:0000256" key="6">
    <source>
        <dbReference type="ARBA" id="ARBA00022741"/>
    </source>
</evidence>
<dbReference type="NCBIfam" id="NF000658">
    <property type="entry name" value="PRK00029.1"/>
    <property type="match status" value="1"/>
</dbReference>
<keyword evidence="6" id="KW-0547">Nucleotide-binding</keyword>
<organism evidence="10">
    <name type="scientific">Medioppia subpectinata</name>
    <dbReference type="NCBI Taxonomy" id="1979941"/>
    <lineage>
        <taxon>Eukaryota</taxon>
        <taxon>Metazoa</taxon>
        <taxon>Ecdysozoa</taxon>
        <taxon>Arthropoda</taxon>
        <taxon>Chelicerata</taxon>
        <taxon>Arachnida</taxon>
        <taxon>Acari</taxon>
        <taxon>Acariformes</taxon>
        <taxon>Sarcoptiformes</taxon>
        <taxon>Oribatida</taxon>
        <taxon>Brachypylina</taxon>
        <taxon>Oppioidea</taxon>
        <taxon>Oppiidae</taxon>
        <taxon>Medioppia</taxon>
    </lineage>
</organism>
<dbReference type="PANTHER" id="PTHR12153">
    <property type="entry name" value="SELENOPROTEIN O"/>
    <property type="match status" value="1"/>
</dbReference>
<protein>
    <recommendedName>
        <fullName evidence="9">Selenoprotein O</fullName>
    </recommendedName>
</protein>
<dbReference type="PANTHER" id="PTHR12153:SF15">
    <property type="entry name" value="PROTEIN ADENYLYLTRANSFERASE SELO, MITOCHONDRIAL"/>
    <property type="match status" value="1"/>
</dbReference>
<keyword evidence="3" id="KW-0808">Transferase</keyword>
<keyword evidence="4" id="KW-0548">Nucleotidyltransferase</keyword>
<dbReference type="GO" id="GO:0046872">
    <property type="term" value="F:metal ion binding"/>
    <property type="evidence" value="ECO:0007669"/>
    <property type="project" value="UniProtKB-KW"/>
</dbReference>
<keyword evidence="11" id="KW-1185">Reference proteome</keyword>
<dbReference type="GO" id="GO:0005524">
    <property type="term" value="F:ATP binding"/>
    <property type="evidence" value="ECO:0007669"/>
    <property type="project" value="UniProtKB-KW"/>
</dbReference>
<keyword evidence="7" id="KW-0067">ATP-binding</keyword>
<dbReference type="Proteomes" id="UP000759131">
    <property type="component" value="Unassembled WGS sequence"/>
</dbReference>
<evidence type="ECO:0000256" key="4">
    <source>
        <dbReference type="ARBA" id="ARBA00022695"/>
    </source>
</evidence>
<sequence length="641" mass="72960">MNALIVCKSRQYTTTLTQMAKTLQTLVFDNKALRRLPLDPIEDNYVRTVDNACFSRLRPTPLSNPRLVSYSKSALNLIDIDDEEVAKHDFVEYMSGNKLMAGSETASHCYCGHQFGTFAGQLGDGAVIYLGEIVNSCGQRWELQLKGAGLTPYSREADGRKVLRSSVREYLCSEAMHSLGAPTTRAATCILSDDKVVRDMFYTGEPTLENCSVISRLAPTFIRFGSFEIFKTVDPMTGRRGPSVGRKDILISLTDYTIETFFPDIHNQKNISSVEKCKLFYKEVVNLTAKMVAFWQTIGFCHGVLNTDNMSILGLTLDYGPFGFMDRFDWDHVCNTSDDGGRYSYAKQPEICKWNLSKFAEALQPIVPLNETKEILDNNYYNTYNTEYRDKMLKKMGLTISVDKTSRDLLSDEELIQSFLNTMEKTGADFTNSFRALNLLMSSGLPDHKQSIDHLKTELLSQCSSLEEIIDANESSFDSQEFQLFLVLLQTNPQLLEMLGKGPKAIERVLAKIEKTKELKTMNSEQKREEDTEQWDKWLESYILRIEHDVKEFANDSQRLQDYNNTRIQTMNENNPKYVLRNYLAKEAIEKADNGDFSGVNNLLKVLQNPYNDCADETDGDKHYCKRPPLWANKLKVSCSS</sequence>
<evidence type="ECO:0000256" key="8">
    <source>
        <dbReference type="ARBA" id="ARBA00022842"/>
    </source>
</evidence>
<keyword evidence="8" id="KW-0460">Magnesium</keyword>
<evidence type="ECO:0000256" key="5">
    <source>
        <dbReference type="ARBA" id="ARBA00022723"/>
    </source>
</evidence>
<evidence type="ECO:0000256" key="3">
    <source>
        <dbReference type="ARBA" id="ARBA00022679"/>
    </source>
</evidence>
<dbReference type="HAMAP" id="MF_00692">
    <property type="entry name" value="SelO"/>
    <property type="match status" value="1"/>
</dbReference>
<evidence type="ECO:0000313" key="10">
    <source>
        <dbReference type="EMBL" id="CAD7626348.1"/>
    </source>
</evidence>
<dbReference type="OrthoDB" id="10254721at2759"/>
<dbReference type="InterPro" id="IPR003846">
    <property type="entry name" value="SelO"/>
</dbReference>
<evidence type="ECO:0000256" key="9">
    <source>
        <dbReference type="ARBA" id="ARBA00031547"/>
    </source>
</evidence>
<dbReference type="EMBL" id="OC858345">
    <property type="protein sequence ID" value="CAD7626348.1"/>
    <property type="molecule type" value="Genomic_DNA"/>
</dbReference>